<comment type="pathway">
    <text evidence="1">Cofactor biosynthesis; molybdopterin biosynthesis.</text>
</comment>
<dbReference type="InterPro" id="IPR036563">
    <property type="entry name" value="MoaE_sf"/>
</dbReference>
<dbReference type="SUPFAM" id="SSF54690">
    <property type="entry name" value="Molybdopterin synthase subunit MoaE"/>
    <property type="match status" value="1"/>
</dbReference>
<comment type="catalytic activity">
    <reaction evidence="12">
        <text>2 [molybdopterin-synthase sulfur-carrier protein]-C-terminal-Gly-aminoethanethioate + cyclic pyranopterin phosphate + H2O = molybdopterin + 2 [molybdopterin-synthase sulfur-carrier protein]-C-terminal Gly-Gly + 2 H(+)</text>
        <dbReference type="Rhea" id="RHEA:26333"/>
        <dbReference type="Rhea" id="RHEA-COMP:12202"/>
        <dbReference type="Rhea" id="RHEA-COMP:19907"/>
        <dbReference type="ChEBI" id="CHEBI:15377"/>
        <dbReference type="ChEBI" id="CHEBI:15378"/>
        <dbReference type="ChEBI" id="CHEBI:58698"/>
        <dbReference type="ChEBI" id="CHEBI:59648"/>
        <dbReference type="ChEBI" id="CHEBI:90778"/>
        <dbReference type="ChEBI" id="CHEBI:232372"/>
        <dbReference type="EC" id="2.8.1.12"/>
    </reaction>
</comment>
<comment type="caution">
    <text evidence="13">The sequence shown here is derived from an EMBL/GenBank/DDBJ whole genome shotgun (WGS) entry which is preliminary data.</text>
</comment>
<dbReference type="RefSeq" id="WP_140929162.1">
    <property type="nucleotide sequence ID" value="NZ_VFSU01000032.1"/>
</dbReference>
<evidence type="ECO:0000256" key="11">
    <source>
        <dbReference type="ARBA" id="ARBA00032474"/>
    </source>
</evidence>
<evidence type="ECO:0000256" key="8">
    <source>
        <dbReference type="ARBA" id="ARBA00029745"/>
    </source>
</evidence>
<comment type="function">
    <text evidence="6">Converts molybdopterin precursor Z into molybdopterin. This requires the incorporation of two sulfur atoms into precursor Z to generate a dithiolene group. The sulfur is provided by MoaD.</text>
</comment>
<dbReference type="CDD" id="cd00756">
    <property type="entry name" value="MoaE"/>
    <property type="match status" value="1"/>
</dbReference>
<evidence type="ECO:0000256" key="2">
    <source>
        <dbReference type="ARBA" id="ARBA00005426"/>
    </source>
</evidence>
<reference evidence="13 14" key="1">
    <citation type="submission" date="2019-06" db="EMBL/GenBank/DDBJ databases">
        <authorList>
            <person name="Lee I."/>
            <person name="Jang G.I."/>
            <person name="Hwang C.Y."/>
        </authorList>
    </citation>
    <scope>NUCLEOTIDE SEQUENCE [LARGE SCALE GENOMIC DNA]</scope>
    <source>
        <strain evidence="13 14">PAMC 28131</strain>
    </source>
</reference>
<evidence type="ECO:0000313" key="13">
    <source>
        <dbReference type="EMBL" id="TPE59027.1"/>
    </source>
</evidence>
<dbReference type="UniPathway" id="UPA00344"/>
<dbReference type="GO" id="GO:0030366">
    <property type="term" value="F:molybdopterin synthase activity"/>
    <property type="evidence" value="ECO:0007669"/>
    <property type="project" value="UniProtKB-EC"/>
</dbReference>
<dbReference type="EMBL" id="VFSU01000032">
    <property type="protein sequence ID" value="TPE59027.1"/>
    <property type="molecule type" value="Genomic_DNA"/>
</dbReference>
<dbReference type="OrthoDB" id="9803224at2"/>
<evidence type="ECO:0000256" key="9">
    <source>
        <dbReference type="ARBA" id="ARBA00030407"/>
    </source>
</evidence>
<sequence>MSLFEVRVQAGPFEIGAEQARLSALTPEVGAVVSFTGQVRDAPLLLEHYPGMAEREMEALLADARARWPLIGAIIVHRHGPLAVGEPIVLVLTASSHRRAAFEACEFLMDWLKTRAPFWKKDALGWVDARDSDEQAAARWD</sequence>
<name>A0A501XFB8_9SPHN</name>
<dbReference type="InterPro" id="IPR003448">
    <property type="entry name" value="Mopterin_biosynth_MoaE"/>
</dbReference>
<evidence type="ECO:0000256" key="4">
    <source>
        <dbReference type="ARBA" id="ARBA00013858"/>
    </source>
</evidence>
<accession>A0A501XFB8</accession>
<evidence type="ECO:0000256" key="7">
    <source>
        <dbReference type="ARBA" id="ARBA00026066"/>
    </source>
</evidence>
<dbReference type="Proteomes" id="UP000319897">
    <property type="component" value="Unassembled WGS sequence"/>
</dbReference>
<dbReference type="Gene3D" id="3.90.1170.40">
    <property type="entry name" value="Molybdopterin biosynthesis MoaE subunit"/>
    <property type="match status" value="1"/>
</dbReference>
<evidence type="ECO:0000313" key="14">
    <source>
        <dbReference type="Proteomes" id="UP000319897"/>
    </source>
</evidence>
<dbReference type="Pfam" id="PF02391">
    <property type="entry name" value="MoaE"/>
    <property type="match status" value="1"/>
</dbReference>
<evidence type="ECO:0000256" key="6">
    <source>
        <dbReference type="ARBA" id="ARBA00025448"/>
    </source>
</evidence>
<evidence type="ECO:0000256" key="1">
    <source>
        <dbReference type="ARBA" id="ARBA00005046"/>
    </source>
</evidence>
<comment type="subunit">
    <text evidence="7">Heterotetramer of 2 MoaD subunits and 2 MoaE subunits. Also stable as homodimer. The enzyme changes between these two forms during catalysis.</text>
</comment>
<dbReference type="EC" id="2.8.1.12" evidence="3"/>
<protein>
    <recommendedName>
        <fullName evidence="4">Molybdopterin synthase catalytic subunit</fullName>
        <ecNumber evidence="3">2.8.1.12</ecNumber>
    </recommendedName>
    <alternativeName>
        <fullName evidence="10">MPT synthase subunit 2</fullName>
    </alternativeName>
    <alternativeName>
        <fullName evidence="8">Molybdenum cofactor biosynthesis protein E</fullName>
    </alternativeName>
    <alternativeName>
        <fullName evidence="9">Molybdopterin-converting factor large subunit</fullName>
    </alternativeName>
    <alternativeName>
        <fullName evidence="11">Molybdopterin-converting factor subunit 2</fullName>
    </alternativeName>
</protein>
<evidence type="ECO:0000256" key="12">
    <source>
        <dbReference type="ARBA" id="ARBA00049878"/>
    </source>
</evidence>
<evidence type="ECO:0000256" key="10">
    <source>
        <dbReference type="ARBA" id="ARBA00030781"/>
    </source>
</evidence>
<organism evidence="13 14">
    <name type="scientific">Sandaracinobacter neustonicus</name>
    <dbReference type="NCBI Taxonomy" id="1715348"/>
    <lineage>
        <taxon>Bacteria</taxon>
        <taxon>Pseudomonadati</taxon>
        <taxon>Pseudomonadota</taxon>
        <taxon>Alphaproteobacteria</taxon>
        <taxon>Sphingomonadales</taxon>
        <taxon>Sphingosinicellaceae</taxon>
        <taxon>Sandaracinobacter</taxon>
    </lineage>
</organism>
<keyword evidence="14" id="KW-1185">Reference proteome</keyword>
<dbReference type="GO" id="GO:0006777">
    <property type="term" value="P:Mo-molybdopterin cofactor biosynthetic process"/>
    <property type="evidence" value="ECO:0007669"/>
    <property type="project" value="UniProtKB-KW"/>
</dbReference>
<keyword evidence="5" id="KW-0501">Molybdenum cofactor biosynthesis</keyword>
<evidence type="ECO:0000256" key="5">
    <source>
        <dbReference type="ARBA" id="ARBA00023150"/>
    </source>
</evidence>
<gene>
    <name evidence="13" type="ORF">FJQ54_14590</name>
</gene>
<evidence type="ECO:0000256" key="3">
    <source>
        <dbReference type="ARBA" id="ARBA00011950"/>
    </source>
</evidence>
<proteinExistence type="inferred from homology"/>
<comment type="similarity">
    <text evidence="2">Belongs to the MoaE family.</text>
</comment>
<dbReference type="AlphaFoldDB" id="A0A501XFB8"/>
<dbReference type="PANTHER" id="PTHR23404">
    <property type="entry name" value="MOLYBDOPTERIN SYNTHASE RELATED"/>
    <property type="match status" value="1"/>
</dbReference>